<feature type="domain" description="Integral membrane bound transporter" evidence="7">
    <location>
        <begin position="35"/>
        <end position="163"/>
    </location>
</feature>
<keyword evidence="3 6" id="KW-1133">Transmembrane helix</keyword>
<keyword evidence="4 6" id="KW-0472">Membrane</keyword>
<evidence type="ECO:0000259" key="7">
    <source>
        <dbReference type="Pfam" id="PF13515"/>
    </source>
</evidence>
<dbReference type="Proteomes" id="UP001501645">
    <property type="component" value="Unassembled WGS sequence"/>
</dbReference>
<keyword evidence="9" id="KW-1185">Reference proteome</keyword>
<comment type="subcellular location">
    <subcellularLocation>
        <location evidence="1">Membrane</location>
        <topology evidence="1">Multi-pass membrane protein</topology>
    </subcellularLocation>
</comment>
<evidence type="ECO:0000256" key="1">
    <source>
        <dbReference type="ARBA" id="ARBA00004141"/>
    </source>
</evidence>
<protein>
    <submittedName>
        <fullName evidence="8">Aromatic acid exporter family protein</fullName>
    </submittedName>
</protein>
<proteinExistence type="predicted"/>
<feature type="transmembrane region" description="Helical" evidence="6">
    <location>
        <begin position="124"/>
        <end position="140"/>
    </location>
</feature>
<comment type="caution">
    <text evidence="8">The sequence shown here is derived from an EMBL/GenBank/DDBJ whole genome shotgun (WGS) entry which is preliminary data.</text>
</comment>
<organism evidence="8 9">
    <name type="scientific">Microbacterium gilvum</name>
    <dbReference type="NCBI Taxonomy" id="1336204"/>
    <lineage>
        <taxon>Bacteria</taxon>
        <taxon>Bacillati</taxon>
        <taxon>Actinomycetota</taxon>
        <taxon>Actinomycetes</taxon>
        <taxon>Micrococcales</taxon>
        <taxon>Microbacteriaceae</taxon>
        <taxon>Microbacterium</taxon>
    </lineage>
</organism>
<feature type="transmembrane region" description="Helical" evidence="6">
    <location>
        <begin position="146"/>
        <end position="168"/>
    </location>
</feature>
<dbReference type="RefSeq" id="WP_345436355.1">
    <property type="nucleotide sequence ID" value="NZ_BAABKO010000001.1"/>
</dbReference>
<gene>
    <name evidence="8" type="ORF">GCM10023351_08880</name>
</gene>
<evidence type="ECO:0000256" key="5">
    <source>
        <dbReference type="SAM" id="MobiDB-lite"/>
    </source>
</evidence>
<evidence type="ECO:0000256" key="4">
    <source>
        <dbReference type="ARBA" id="ARBA00023136"/>
    </source>
</evidence>
<feature type="transmembrane region" description="Helical" evidence="6">
    <location>
        <begin position="21"/>
        <end position="40"/>
    </location>
</feature>
<dbReference type="EMBL" id="BAABKO010000001">
    <property type="protein sequence ID" value="GAA4767668.1"/>
    <property type="molecule type" value="Genomic_DNA"/>
</dbReference>
<name>A0ABP8ZVU8_9MICO</name>
<evidence type="ECO:0000256" key="6">
    <source>
        <dbReference type="SAM" id="Phobius"/>
    </source>
</evidence>
<reference evidence="9" key="1">
    <citation type="journal article" date="2019" name="Int. J. Syst. Evol. Microbiol.">
        <title>The Global Catalogue of Microorganisms (GCM) 10K type strain sequencing project: providing services to taxonomists for standard genome sequencing and annotation.</title>
        <authorList>
            <consortium name="The Broad Institute Genomics Platform"/>
            <consortium name="The Broad Institute Genome Sequencing Center for Infectious Disease"/>
            <person name="Wu L."/>
            <person name="Ma J."/>
        </authorList>
    </citation>
    <scope>NUCLEOTIDE SEQUENCE [LARGE SCALE GENOMIC DNA]</scope>
    <source>
        <strain evidence="9">JCM 18537</strain>
    </source>
</reference>
<accession>A0ABP8ZVU8</accession>
<sequence>MTTLRARASAAAAALRDTGPGRLLLAAKTALACVLAWYLAPWVPFAEDQYSYYAPLGALVTMHATLVHSLRTAVQTLVGVAAGIGLGLAALGIMAVGGPGIVALGVVVGTGVLVGAARPFGAGGEWVSMAGLFTLLLGGRDAQDFSVSYLVTLAFGAVVGIVVNLLLIPPLHLARGGRRLGDLRDTASERLDDIAAAVEQGDGDGVEGLMRALDATASAAIADAQDAEDSARANPRALRHREQRRTTARRRRALERTVFSIRDLADALFDADERSSIAPEHRTEVADAVRACAALVRLPIGDDSAPAALRDADAAIERCRARLLPTADGGRAGAALFCLQRIVEASRPFV</sequence>
<evidence type="ECO:0000313" key="8">
    <source>
        <dbReference type="EMBL" id="GAA4767668.1"/>
    </source>
</evidence>
<feature type="compositionally biased region" description="Basic residues" evidence="5">
    <location>
        <begin position="237"/>
        <end position="249"/>
    </location>
</feature>
<feature type="transmembrane region" description="Helical" evidence="6">
    <location>
        <begin position="77"/>
        <end position="95"/>
    </location>
</feature>
<feature type="transmembrane region" description="Helical" evidence="6">
    <location>
        <begin position="52"/>
        <end position="70"/>
    </location>
</feature>
<evidence type="ECO:0000256" key="3">
    <source>
        <dbReference type="ARBA" id="ARBA00022989"/>
    </source>
</evidence>
<feature type="region of interest" description="Disordered" evidence="5">
    <location>
        <begin position="224"/>
        <end position="249"/>
    </location>
</feature>
<evidence type="ECO:0000313" key="9">
    <source>
        <dbReference type="Proteomes" id="UP001501645"/>
    </source>
</evidence>
<dbReference type="InterPro" id="IPR049453">
    <property type="entry name" value="Memb_transporter_dom"/>
</dbReference>
<evidence type="ECO:0000256" key="2">
    <source>
        <dbReference type="ARBA" id="ARBA00022692"/>
    </source>
</evidence>
<dbReference type="Pfam" id="PF13515">
    <property type="entry name" value="FUSC_2"/>
    <property type="match status" value="1"/>
</dbReference>
<keyword evidence="2 6" id="KW-0812">Transmembrane</keyword>